<organism evidence="1 2">
    <name type="scientific">Paenibacillus flagellatus</name>
    <dbReference type="NCBI Taxonomy" id="2211139"/>
    <lineage>
        <taxon>Bacteria</taxon>
        <taxon>Bacillati</taxon>
        <taxon>Bacillota</taxon>
        <taxon>Bacilli</taxon>
        <taxon>Bacillales</taxon>
        <taxon>Paenibacillaceae</taxon>
        <taxon>Paenibacillus</taxon>
    </lineage>
</organism>
<accession>A0A2V5KIY1</accession>
<dbReference type="EMBL" id="QJVJ01000005">
    <property type="protein sequence ID" value="PYI54520.1"/>
    <property type="molecule type" value="Genomic_DNA"/>
</dbReference>
<keyword evidence="2" id="KW-1185">Reference proteome</keyword>
<evidence type="ECO:0000313" key="1">
    <source>
        <dbReference type="EMBL" id="PYI54520.1"/>
    </source>
</evidence>
<dbReference type="Proteomes" id="UP000247476">
    <property type="component" value="Unassembled WGS sequence"/>
</dbReference>
<evidence type="ECO:0000313" key="2">
    <source>
        <dbReference type="Proteomes" id="UP000247476"/>
    </source>
</evidence>
<protein>
    <submittedName>
        <fullName evidence="1">Uncharacterized protein</fullName>
    </submittedName>
</protein>
<comment type="caution">
    <text evidence="1">The sequence shown here is derived from an EMBL/GenBank/DDBJ whole genome shotgun (WGS) entry which is preliminary data.</text>
</comment>
<name>A0A2V5KIY1_9BACL</name>
<sequence length="70" mass="7955">MNGRKLATDADLYLAMLFQTPVTVFVRNVAYEPSRGGVIETFDDKHVVVGGSHYARNVCDIREEREKPDR</sequence>
<gene>
    <name evidence="1" type="ORF">DLM86_13740</name>
</gene>
<proteinExistence type="predicted"/>
<reference evidence="1 2" key="1">
    <citation type="submission" date="2018-05" db="EMBL/GenBank/DDBJ databases">
        <title>Paenibacillus flagellatus sp. nov., isolated from selenium mineral soil.</title>
        <authorList>
            <person name="Dai X."/>
        </authorList>
    </citation>
    <scope>NUCLEOTIDE SEQUENCE [LARGE SCALE GENOMIC DNA]</scope>
    <source>
        <strain evidence="1 2">DXL2</strain>
    </source>
</reference>
<dbReference type="RefSeq" id="WP_110840577.1">
    <property type="nucleotide sequence ID" value="NZ_QJVJ01000005.1"/>
</dbReference>
<dbReference type="AlphaFoldDB" id="A0A2V5KIY1"/>
<dbReference type="OrthoDB" id="2626601at2"/>